<sequence>MVPILDPTLFRKYITELRSPILLEPDECILTDKCKKIPRYTIKMVQATHKLHPDLPATTLWTYNGELAPLLIENIRNHPIQVKWINSLPTKHLLQVYIDHTIPGAGFDVPDVRNVVHLHGGEQTSFSDGGPLEWFVPGQSVVYDYPNKQLSCMLFWHDHAIGITRLNAYAGLSGGVFMIRDPKVDFELNLPNKRFEIPLVITDKTFSLDGQIVYSTMPSNPSVHPKWASHFLGNTILVNNTIWPFVNVEPNKYRLRIVISSDTRTYALKLVDATDFTKPGPIFTQIGTDGGFLPKPVPITGFLLLGIGERADIIVDFSSYAPGTEFIMINTAKAPFPGGKDPDPATVGQIMKFVVVPSTTDKMFCTDVPKHFISLNPKDVSHTRQLILQTSPIMGQTMPAALYLNNTAFMNPVTETPILGSTELWEFINITDGMHPMHIHLIQFQLLNRQAFDVTKYTNDLLAINPGLVPGNGINVLDVAPYLQGEPISPIGTNEYGWKDVIQASNGFVTRILVKFAPQQPGTRFPFDATRGQYVWHCHIISHEDNDMMRPYQLFYKNPGITKSIAECECHKGKRTYLADFVIIGSGPGGATLANKLSAAGSSVVLLEAGGYHDKDSLIADSFNCNLLPMNYTNQYFIANGQTIPQVNVNDNTFDYMQGRLLGGSSSINGMQYVRGSSHIFELWEKITGDKSYSPKNINRIYNELEKFNGSSTTVRGDSGPVNIRLAPKYPTLMAEKFVNGISTTTGYPKIVDYNDPSTPLGPFTQWQLYQHDDGSRVSSSTAYLDPIIDVTNDGKFGFGTDKYCGLLVLIKATALNIIWKGNSATGVRALHDGELIKVKCRKKVIVSAGIMTPVFLLRSGIGPKEDLAEVGIDVVYDNPNVGAHLENQTIISVTASANPDDVGTPNPNDLYVGGAFLPDPSMPGSTTRAIQLIGMSMVQQFFNIIIAPVQPKSRGNIKIYSKDPLQVPVIDTGYFTDDHDIQTMEAAIKQANDIINNMGDPKYKLINPDPSILDDPQQLQNFIKGNLSQTHHWVCSCRMSDNEKDGVVDPNGNVFGVSNLMVCDATCFPHQSDGNTSAPVYALANVIAEKLTNPCACKKLK</sequence>
<dbReference type="Gene3D" id="3.50.50.60">
    <property type="entry name" value="FAD/NAD(P)-binding domain"/>
    <property type="match status" value="1"/>
</dbReference>
<name>A0A3G5AHN9_9VIRU</name>
<reference evidence="2" key="1">
    <citation type="submission" date="2018-10" db="EMBL/GenBank/DDBJ databases">
        <title>Hidden diversity of soil giant viruses.</title>
        <authorList>
            <person name="Schulz F."/>
            <person name="Alteio L."/>
            <person name="Goudeau D."/>
            <person name="Ryan E.M."/>
            <person name="Malmstrom R.R."/>
            <person name="Blanchard J."/>
            <person name="Woyke T."/>
        </authorList>
    </citation>
    <scope>NUCLEOTIDE SEQUENCE</scope>
    <source>
        <strain evidence="2">SAV1</strain>
    </source>
</reference>
<proteinExistence type="predicted"/>
<dbReference type="CDD" id="cd13844">
    <property type="entry name" value="CuRO_1_BOD_CotA_like"/>
    <property type="match status" value="1"/>
</dbReference>
<dbReference type="CDD" id="cd13868">
    <property type="entry name" value="CuRO_2_CotA_like"/>
    <property type="match status" value="1"/>
</dbReference>
<dbReference type="PROSITE" id="PS00623">
    <property type="entry name" value="GMC_OXRED_1"/>
    <property type="match status" value="1"/>
</dbReference>
<dbReference type="InterPro" id="IPR045087">
    <property type="entry name" value="Cu-oxidase_fam"/>
</dbReference>
<dbReference type="InterPro" id="IPR000172">
    <property type="entry name" value="GMC_OxRdtase_N"/>
</dbReference>
<organism evidence="2">
    <name type="scientific">Satyrvirus sp</name>
    <dbReference type="NCBI Taxonomy" id="2487771"/>
    <lineage>
        <taxon>Viruses</taxon>
        <taxon>Varidnaviria</taxon>
        <taxon>Bamfordvirae</taxon>
        <taxon>Nucleocytoviricota</taxon>
        <taxon>Megaviricetes</taxon>
        <taxon>Imitervirales</taxon>
        <taxon>Mimiviridae</taxon>
        <taxon>Megamimivirinae</taxon>
    </lineage>
</organism>
<dbReference type="Gene3D" id="3.30.410.40">
    <property type="match status" value="1"/>
</dbReference>
<protein>
    <submittedName>
        <fullName evidence="2">Copper oxidase</fullName>
    </submittedName>
</protein>
<dbReference type="Pfam" id="PF05199">
    <property type="entry name" value="GMC_oxred_C"/>
    <property type="match status" value="1"/>
</dbReference>
<dbReference type="Pfam" id="PF07731">
    <property type="entry name" value="Cu-oxidase_2"/>
    <property type="match status" value="1"/>
</dbReference>
<dbReference type="PANTHER" id="PTHR48267:SF1">
    <property type="entry name" value="BILIRUBIN OXIDASE"/>
    <property type="match status" value="1"/>
</dbReference>
<dbReference type="SUPFAM" id="SSF51905">
    <property type="entry name" value="FAD/NAD(P)-binding domain"/>
    <property type="match status" value="1"/>
</dbReference>
<evidence type="ECO:0000313" key="2">
    <source>
        <dbReference type="EMBL" id="AYV84919.1"/>
    </source>
</evidence>
<dbReference type="Pfam" id="PF00732">
    <property type="entry name" value="GMC_oxred_N"/>
    <property type="match status" value="1"/>
</dbReference>
<dbReference type="GO" id="GO:0016614">
    <property type="term" value="F:oxidoreductase activity, acting on CH-OH group of donors"/>
    <property type="evidence" value="ECO:0007669"/>
    <property type="project" value="InterPro"/>
</dbReference>
<feature type="domain" description="Glucose-methanol-choline oxidoreductase N-terminal" evidence="1">
    <location>
        <begin position="659"/>
        <end position="682"/>
    </location>
</feature>
<dbReference type="GO" id="GO:0050660">
    <property type="term" value="F:flavin adenine dinucleotide binding"/>
    <property type="evidence" value="ECO:0007669"/>
    <property type="project" value="InterPro"/>
</dbReference>
<dbReference type="EMBL" id="MK072437">
    <property type="protein sequence ID" value="AYV84919.1"/>
    <property type="molecule type" value="Genomic_DNA"/>
</dbReference>
<dbReference type="Gene3D" id="2.60.40.420">
    <property type="entry name" value="Cupredoxins - blue copper proteins"/>
    <property type="match status" value="3"/>
</dbReference>
<accession>A0A3G5AHN9</accession>
<dbReference type="SUPFAM" id="SSF49503">
    <property type="entry name" value="Cupredoxins"/>
    <property type="match status" value="3"/>
</dbReference>
<dbReference type="PANTHER" id="PTHR48267">
    <property type="entry name" value="CUPREDOXIN SUPERFAMILY PROTEIN"/>
    <property type="match status" value="1"/>
</dbReference>
<gene>
    <name evidence="2" type="ORF">Satyrvirus1_5</name>
</gene>
<dbReference type="InterPro" id="IPR007867">
    <property type="entry name" value="GMC_OxRtase_C"/>
</dbReference>
<dbReference type="GO" id="GO:0005507">
    <property type="term" value="F:copper ion binding"/>
    <property type="evidence" value="ECO:0007669"/>
    <property type="project" value="InterPro"/>
</dbReference>
<dbReference type="CDD" id="cd13891">
    <property type="entry name" value="CuRO_3_CotA_like"/>
    <property type="match status" value="1"/>
</dbReference>
<dbReference type="InterPro" id="IPR011706">
    <property type="entry name" value="Cu-oxidase_C"/>
</dbReference>
<dbReference type="InterPro" id="IPR008972">
    <property type="entry name" value="Cupredoxin"/>
</dbReference>
<dbReference type="SUPFAM" id="SSF54373">
    <property type="entry name" value="FAD-linked reductases, C-terminal domain"/>
    <property type="match status" value="1"/>
</dbReference>
<evidence type="ECO:0000259" key="1">
    <source>
        <dbReference type="PROSITE" id="PS00623"/>
    </source>
</evidence>
<dbReference type="InterPro" id="IPR036188">
    <property type="entry name" value="FAD/NAD-bd_sf"/>
</dbReference>